<sequence length="174" mass="19333">MVAPSPPADRHTVPRAAEDVTFQQLQTWTFVTVDRHNRRLAISVRGQASPGSFIKASIRPSAIGVLSRGVSLHHVWSTNMPNWHRQLFSLAPCKVILSTTSSARRTVLYKDTFGHGAVHPAEPAVYACLCHILHWVAMIHSAKHDIVTSYRSKTAEVENPGLHHPREVTYTASM</sequence>
<dbReference type="Proteomes" id="UP000295083">
    <property type="component" value="Unassembled WGS sequence"/>
</dbReference>
<reference evidence="1 2" key="1">
    <citation type="submission" date="2018-11" db="EMBL/GenBank/DDBJ databases">
        <title>Genome sequence and assembly of Colletotrichum spinosum.</title>
        <authorList>
            <person name="Gan P."/>
            <person name="Shirasu K."/>
        </authorList>
    </citation>
    <scope>NUCLEOTIDE SEQUENCE [LARGE SCALE GENOMIC DNA]</scope>
    <source>
        <strain evidence="1 2">CBS 515.97</strain>
    </source>
</reference>
<organism evidence="1 2">
    <name type="scientific">Colletotrichum spinosum</name>
    <dbReference type="NCBI Taxonomy" id="1347390"/>
    <lineage>
        <taxon>Eukaryota</taxon>
        <taxon>Fungi</taxon>
        <taxon>Dikarya</taxon>
        <taxon>Ascomycota</taxon>
        <taxon>Pezizomycotina</taxon>
        <taxon>Sordariomycetes</taxon>
        <taxon>Hypocreomycetidae</taxon>
        <taxon>Glomerellales</taxon>
        <taxon>Glomerellaceae</taxon>
        <taxon>Colletotrichum</taxon>
        <taxon>Colletotrichum orbiculare species complex</taxon>
    </lineage>
</organism>
<proteinExistence type="predicted"/>
<evidence type="ECO:0000313" key="2">
    <source>
        <dbReference type="Proteomes" id="UP000295083"/>
    </source>
</evidence>
<gene>
    <name evidence="1" type="ORF">C8035_v001719</name>
</gene>
<keyword evidence="2" id="KW-1185">Reference proteome</keyword>
<comment type="caution">
    <text evidence="1">The sequence shown here is derived from an EMBL/GenBank/DDBJ whole genome shotgun (WGS) entry which is preliminary data.</text>
</comment>
<name>A0A4R8QCG3_9PEZI</name>
<evidence type="ECO:0000313" key="1">
    <source>
        <dbReference type="EMBL" id="TDZ36328.1"/>
    </source>
</evidence>
<dbReference type="AlphaFoldDB" id="A0A4R8QCG3"/>
<accession>A0A4R8QCG3</accession>
<protein>
    <submittedName>
        <fullName evidence="1">Uncharacterized protein</fullName>
    </submittedName>
</protein>
<dbReference type="EMBL" id="QAPG01000032">
    <property type="protein sequence ID" value="TDZ36328.1"/>
    <property type="molecule type" value="Genomic_DNA"/>
</dbReference>